<reference evidence="4" key="1">
    <citation type="submission" date="2016-10" db="EMBL/GenBank/DDBJ databases">
        <authorList>
            <person name="Varghese N."/>
            <person name="Submissions S."/>
        </authorList>
    </citation>
    <scope>NUCLEOTIDE SEQUENCE [LARGE SCALE GENOMIC DNA]</scope>
    <source>
        <strain evidence="4">DSM 44260</strain>
    </source>
</reference>
<dbReference type="AlphaFoldDB" id="A0A1H9W1W3"/>
<dbReference type="STRING" id="155974.SAMN04487818_109281"/>
<dbReference type="Proteomes" id="UP000199051">
    <property type="component" value="Unassembled WGS sequence"/>
</dbReference>
<dbReference type="GO" id="GO:0005829">
    <property type="term" value="C:cytosol"/>
    <property type="evidence" value="ECO:0007669"/>
    <property type="project" value="TreeGrafter"/>
</dbReference>
<feature type="domain" description="NADP-dependent oxidoreductase" evidence="2">
    <location>
        <begin position="14"/>
        <end position="310"/>
    </location>
</feature>
<dbReference type="RefSeq" id="WP_092781924.1">
    <property type="nucleotide sequence ID" value="NZ_FOGI01000009.1"/>
</dbReference>
<accession>A0A1H9W1W3</accession>
<evidence type="ECO:0000256" key="1">
    <source>
        <dbReference type="ARBA" id="ARBA00023002"/>
    </source>
</evidence>
<sequence length="312" mass="33092">MTRIGTTELEVYPLNLGTNVFGWTADKAASFAVLDAYAAAGGNFVDTADMYSQWAPGNSGGESETIIGEWLASRGKRDEFVVATKLSALEGFKGLSAANVKAAAEGSLKRLGTDHIDLYYSHYDDESTPIEETLTAFDALVREGKVRHIAASNLSAARIEESLAISDREGLARYVAVQPHYSLIERAGYETEYAALAAKENLAVLPYWSLARGFLTGKYRDGGSAVDSPRAGAASAYLDDRGRRVLAALDEVAAAHQTSVAAVALAWLTAQPNVVAPIASARTPEQLTDLIASVDLKLASDEVDTLTAAAEA</sequence>
<dbReference type="InterPro" id="IPR050523">
    <property type="entry name" value="AKR_Detox_Biosynth"/>
</dbReference>
<dbReference type="SUPFAM" id="SSF51430">
    <property type="entry name" value="NAD(P)-linked oxidoreductase"/>
    <property type="match status" value="1"/>
</dbReference>
<dbReference type="Gene3D" id="3.20.20.100">
    <property type="entry name" value="NADP-dependent oxidoreductase domain"/>
    <property type="match status" value="1"/>
</dbReference>
<dbReference type="PANTHER" id="PTHR43364:SF6">
    <property type="entry name" value="OXIDOREDUCTASE-RELATED"/>
    <property type="match status" value="1"/>
</dbReference>
<keyword evidence="1" id="KW-0560">Oxidoreductase</keyword>
<dbReference type="PANTHER" id="PTHR43364">
    <property type="entry name" value="NADH-SPECIFIC METHYLGLYOXAL REDUCTASE-RELATED"/>
    <property type="match status" value="1"/>
</dbReference>
<name>A0A1H9W1W3_9PSEU</name>
<protein>
    <submittedName>
        <fullName evidence="3">Predicted oxidoreductase</fullName>
    </submittedName>
</protein>
<dbReference type="Pfam" id="PF00248">
    <property type="entry name" value="Aldo_ket_red"/>
    <property type="match status" value="1"/>
</dbReference>
<evidence type="ECO:0000313" key="4">
    <source>
        <dbReference type="Proteomes" id="UP000199051"/>
    </source>
</evidence>
<evidence type="ECO:0000313" key="3">
    <source>
        <dbReference type="EMBL" id="SES27774.1"/>
    </source>
</evidence>
<evidence type="ECO:0000259" key="2">
    <source>
        <dbReference type="Pfam" id="PF00248"/>
    </source>
</evidence>
<dbReference type="GO" id="GO:0016491">
    <property type="term" value="F:oxidoreductase activity"/>
    <property type="evidence" value="ECO:0007669"/>
    <property type="project" value="UniProtKB-KW"/>
</dbReference>
<proteinExistence type="predicted"/>
<dbReference type="CDD" id="cd19081">
    <property type="entry name" value="AKR_AKR9C1"/>
    <property type="match status" value="1"/>
</dbReference>
<keyword evidence="4" id="KW-1185">Reference proteome</keyword>
<organism evidence="3 4">
    <name type="scientific">Actinokineospora terrae</name>
    <dbReference type="NCBI Taxonomy" id="155974"/>
    <lineage>
        <taxon>Bacteria</taxon>
        <taxon>Bacillati</taxon>
        <taxon>Actinomycetota</taxon>
        <taxon>Actinomycetes</taxon>
        <taxon>Pseudonocardiales</taxon>
        <taxon>Pseudonocardiaceae</taxon>
        <taxon>Actinokineospora</taxon>
    </lineage>
</organism>
<dbReference type="InterPro" id="IPR036812">
    <property type="entry name" value="NAD(P)_OxRdtase_dom_sf"/>
</dbReference>
<dbReference type="InterPro" id="IPR023210">
    <property type="entry name" value="NADP_OxRdtase_dom"/>
</dbReference>
<dbReference type="EMBL" id="FOGI01000009">
    <property type="protein sequence ID" value="SES27774.1"/>
    <property type="molecule type" value="Genomic_DNA"/>
</dbReference>
<gene>
    <name evidence="3" type="ORF">SAMN04487818_109281</name>
</gene>
<dbReference type="FunFam" id="3.20.20.100:FF:000004">
    <property type="entry name" value="Oxidoreductase, aldo/keto reductase"/>
    <property type="match status" value="1"/>
</dbReference>